<reference evidence="2" key="1">
    <citation type="submission" date="2021-07" db="EMBL/GenBank/DDBJ databases">
        <authorList>
            <person name="Catto M.A."/>
            <person name="Jacobson A."/>
            <person name="Kennedy G."/>
            <person name="Labadie P."/>
            <person name="Hunt B.G."/>
            <person name="Srinivasan R."/>
        </authorList>
    </citation>
    <scope>NUCLEOTIDE SEQUENCE</scope>
    <source>
        <strain evidence="2">PL_HMW_Pooled</strain>
        <tissue evidence="2">Head</tissue>
    </source>
</reference>
<dbReference type="InterPro" id="IPR027417">
    <property type="entry name" value="P-loop_NTPase"/>
</dbReference>
<proteinExistence type="predicted"/>
<keyword evidence="3" id="KW-1185">Reference proteome</keyword>
<evidence type="ECO:0000259" key="1">
    <source>
        <dbReference type="Pfam" id="PF21530"/>
    </source>
</evidence>
<name>A0AAE1HMR9_9NEOP</name>
<feature type="domain" description="DNA helicase Pif1-like 2B" evidence="1">
    <location>
        <begin position="121"/>
        <end position="150"/>
    </location>
</feature>
<accession>A0AAE1HMR9</accession>
<organism evidence="2 3">
    <name type="scientific">Frankliniella fusca</name>
    <dbReference type="NCBI Taxonomy" id="407009"/>
    <lineage>
        <taxon>Eukaryota</taxon>
        <taxon>Metazoa</taxon>
        <taxon>Ecdysozoa</taxon>
        <taxon>Arthropoda</taxon>
        <taxon>Hexapoda</taxon>
        <taxon>Insecta</taxon>
        <taxon>Pterygota</taxon>
        <taxon>Neoptera</taxon>
        <taxon>Paraneoptera</taxon>
        <taxon>Thysanoptera</taxon>
        <taxon>Terebrantia</taxon>
        <taxon>Thripoidea</taxon>
        <taxon>Thripidae</taxon>
        <taxon>Frankliniella</taxon>
    </lineage>
</organism>
<dbReference type="Proteomes" id="UP001219518">
    <property type="component" value="Unassembled WGS sequence"/>
</dbReference>
<dbReference type="GO" id="GO:0004386">
    <property type="term" value="F:helicase activity"/>
    <property type="evidence" value="ECO:0007669"/>
    <property type="project" value="UniProtKB-KW"/>
</dbReference>
<protein>
    <submittedName>
        <fullName evidence="2">ATP-dependent DNA helicase</fullName>
    </submittedName>
</protein>
<reference evidence="2" key="2">
    <citation type="journal article" date="2023" name="BMC Genomics">
        <title>Pest status, molecular evolution, and epigenetic factors derived from the genome assembly of Frankliniella fusca, a thysanopteran phytovirus vector.</title>
        <authorList>
            <person name="Catto M.A."/>
            <person name="Labadie P.E."/>
            <person name="Jacobson A.L."/>
            <person name="Kennedy G.G."/>
            <person name="Srinivasan R."/>
            <person name="Hunt B.G."/>
        </authorList>
    </citation>
    <scope>NUCLEOTIDE SEQUENCE</scope>
    <source>
        <strain evidence="2">PL_HMW_Pooled</strain>
    </source>
</reference>
<dbReference type="PANTHER" id="PTHR47642">
    <property type="entry name" value="ATP-DEPENDENT DNA HELICASE"/>
    <property type="match status" value="1"/>
</dbReference>
<dbReference type="Pfam" id="PF21530">
    <property type="entry name" value="Pif1_2B_dom"/>
    <property type="match status" value="1"/>
</dbReference>
<keyword evidence="2" id="KW-0547">Nucleotide-binding</keyword>
<keyword evidence="2" id="KW-0347">Helicase</keyword>
<gene>
    <name evidence="2" type="ORF">KUF71_002507</name>
</gene>
<keyword evidence="2" id="KW-0067">ATP-binding</keyword>
<dbReference type="InterPro" id="IPR051055">
    <property type="entry name" value="PIF1_helicase"/>
</dbReference>
<comment type="caution">
    <text evidence="2">The sequence shown here is derived from an EMBL/GenBank/DDBJ whole genome shotgun (WGS) entry which is preliminary data.</text>
</comment>
<dbReference type="SUPFAM" id="SSF52540">
    <property type="entry name" value="P-loop containing nucleoside triphosphate hydrolases"/>
    <property type="match status" value="1"/>
</dbReference>
<dbReference type="EMBL" id="JAHWGI010001169">
    <property type="protein sequence ID" value="KAK3924236.1"/>
    <property type="molecule type" value="Genomic_DNA"/>
</dbReference>
<evidence type="ECO:0000313" key="3">
    <source>
        <dbReference type="Proteomes" id="UP001219518"/>
    </source>
</evidence>
<sequence>MWNNFQVFRLTKIMGQNEKNFQTALNNLAKGKLTRKDLTLFKSRTFTKTPKKQNLHKAIHLFPRNQDVDAYNVKVLKKIKGEETSCTASDVFHGHGSQLAKRQMEYSISESIPHQTMGLCKSLSLKVGAIYMVTYNIDTQDGICNGATGVLKKIQSIWNKSQRR</sequence>
<evidence type="ECO:0000313" key="2">
    <source>
        <dbReference type="EMBL" id="KAK3924236.1"/>
    </source>
</evidence>
<keyword evidence="2" id="KW-0378">Hydrolase</keyword>
<dbReference type="AlphaFoldDB" id="A0AAE1HMR9"/>
<dbReference type="InterPro" id="IPR049163">
    <property type="entry name" value="Pif1-like_2B_dom"/>
</dbReference>